<gene>
    <name evidence="4" type="ORF">ALAG00032_LOCUS142</name>
</gene>
<feature type="compositionally biased region" description="Low complexity" evidence="1">
    <location>
        <begin position="76"/>
        <end position="95"/>
    </location>
</feature>
<keyword evidence="2" id="KW-0472">Membrane</keyword>
<dbReference type="EMBL" id="HBIJ01000182">
    <property type="protein sequence ID" value="CAE0359414.1"/>
    <property type="molecule type" value="Transcribed_RNA"/>
</dbReference>
<keyword evidence="2" id="KW-1133">Transmembrane helix</keyword>
<dbReference type="AlphaFoldDB" id="A0A7S3JQ80"/>
<accession>A0A7S3JQ80</accession>
<proteinExistence type="predicted"/>
<organism evidence="4">
    <name type="scientific">Aureoumbra lagunensis</name>
    <dbReference type="NCBI Taxonomy" id="44058"/>
    <lineage>
        <taxon>Eukaryota</taxon>
        <taxon>Sar</taxon>
        <taxon>Stramenopiles</taxon>
        <taxon>Ochrophyta</taxon>
        <taxon>Pelagophyceae</taxon>
        <taxon>Pelagomonadales</taxon>
        <taxon>Aureoumbra</taxon>
    </lineage>
</organism>
<evidence type="ECO:0000256" key="2">
    <source>
        <dbReference type="SAM" id="Phobius"/>
    </source>
</evidence>
<feature type="domain" description="Protein ENHANCED DISEASE RESISTANCE 2 C-terminal" evidence="3">
    <location>
        <begin position="284"/>
        <end position="547"/>
    </location>
</feature>
<feature type="region of interest" description="Disordered" evidence="1">
    <location>
        <begin position="66"/>
        <end position="100"/>
    </location>
</feature>
<protein>
    <recommendedName>
        <fullName evidence="3">Protein ENHANCED DISEASE RESISTANCE 2 C-terminal domain-containing protein</fullName>
    </recommendedName>
</protein>
<dbReference type="InterPro" id="IPR009769">
    <property type="entry name" value="EDR2_C"/>
</dbReference>
<name>A0A7S3JQ80_9STRA</name>
<sequence>MTTVTEPAVNTEKVVRIPRRHEGEALSNAWRDSLNTMASAATSTSAVVEGMFKAGESPDLIIEQKESRTNDKKNSPPKNNSTTPKKSTTEKSTTTRSGVNEVARAAGRATINLLTQPLTQLQQLSATAKSNEKKKPIPKKEVQVDWLGMNKKAEEFCIDHDRKELLKLHLNMEARIAWTLGWLLIHAIVLWYLLGDRANMWPLLLTAAVCFFIVSFRGPEADLQGIEYYIQQHRNIRTKNQVPTLGMIRQMKLQKKANQDQRPKLHVLGTTLKRSTFSGEPMTWEITQASNFNLRGPNYLKDRKKQPSPEALYEPFGADLLRAAQPFFDLPRYLVLPEILQHERNLPSWLPRIIVQNMWFPGTPPPLLGGGGSSTPQGTTGTASLHKEKGYMVACYWRITPDTAQTIAKDEASWPPHLRLWKRYAQQAETAPVLNGCFKGVASVHNLHDRDLGLPRLVKQYNAKPVLMAASALVGERQGVVKISRDDDYFEFGFNVETDFAAMSNHALLSMKDTFPKLVLDLGWLVEGRHSQDLPEGLLACLRVNKLNLALAPDLEDWLKFKAD</sequence>
<evidence type="ECO:0000259" key="3">
    <source>
        <dbReference type="Pfam" id="PF07059"/>
    </source>
</evidence>
<dbReference type="Pfam" id="PF07059">
    <property type="entry name" value="EDR2_C"/>
    <property type="match status" value="1"/>
</dbReference>
<evidence type="ECO:0000256" key="1">
    <source>
        <dbReference type="SAM" id="MobiDB-lite"/>
    </source>
</evidence>
<evidence type="ECO:0000313" key="4">
    <source>
        <dbReference type="EMBL" id="CAE0359414.1"/>
    </source>
</evidence>
<dbReference type="PANTHER" id="PTHR31558">
    <property type="entry name" value="CW14 PROTEIN"/>
    <property type="match status" value="1"/>
</dbReference>
<keyword evidence="2" id="KW-0812">Transmembrane</keyword>
<reference evidence="4" key="1">
    <citation type="submission" date="2021-01" db="EMBL/GenBank/DDBJ databases">
        <authorList>
            <person name="Corre E."/>
            <person name="Pelletier E."/>
            <person name="Niang G."/>
            <person name="Scheremetjew M."/>
            <person name="Finn R."/>
            <person name="Kale V."/>
            <person name="Holt S."/>
            <person name="Cochrane G."/>
            <person name="Meng A."/>
            <person name="Brown T."/>
            <person name="Cohen L."/>
        </authorList>
    </citation>
    <scope>NUCLEOTIDE SEQUENCE</scope>
    <source>
        <strain evidence="4">CCMP1510</strain>
    </source>
</reference>
<feature type="transmembrane region" description="Helical" evidence="2">
    <location>
        <begin position="176"/>
        <end position="194"/>
    </location>
</feature>